<accession>A0A814DEI4</accession>
<evidence type="ECO:0000256" key="2">
    <source>
        <dbReference type="ARBA" id="ARBA00006409"/>
    </source>
</evidence>
<dbReference type="Proteomes" id="UP000663854">
    <property type="component" value="Unassembled WGS sequence"/>
</dbReference>
<comment type="cofactor">
    <cofactor evidence="1">
        <name>FAD</name>
        <dbReference type="ChEBI" id="CHEBI:57692"/>
    </cofactor>
</comment>
<evidence type="ECO:0000256" key="7">
    <source>
        <dbReference type="ARBA" id="ARBA00022827"/>
    </source>
</evidence>
<dbReference type="GO" id="GO:0000719">
    <property type="term" value="P:photoreactive repair"/>
    <property type="evidence" value="ECO:0007669"/>
    <property type="project" value="TreeGrafter"/>
</dbReference>
<feature type="transmembrane region" description="Helical" evidence="16">
    <location>
        <begin position="138"/>
        <end position="158"/>
    </location>
</feature>
<reference evidence="18" key="1">
    <citation type="submission" date="2021-02" db="EMBL/GenBank/DDBJ databases">
        <authorList>
            <person name="Nowell W R."/>
        </authorList>
    </citation>
    <scope>NUCLEOTIDE SEQUENCE</scope>
</reference>
<gene>
    <name evidence="19" type="ORF">JXQ802_LOCUS14639</name>
    <name evidence="18" type="ORF">PYM288_LOCUS12250</name>
</gene>
<evidence type="ECO:0000256" key="12">
    <source>
        <dbReference type="ARBA" id="ARBA00033999"/>
    </source>
</evidence>
<dbReference type="InterPro" id="IPR006050">
    <property type="entry name" value="DNA_photolyase_N"/>
</dbReference>
<evidence type="ECO:0000256" key="1">
    <source>
        <dbReference type="ARBA" id="ARBA00001974"/>
    </source>
</evidence>
<proteinExistence type="inferred from homology"/>
<organism evidence="18 20">
    <name type="scientific">Rotaria sordida</name>
    <dbReference type="NCBI Taxonomy" id="392033"/>
    <lineage>
        <taxon>Eukaryota</taxon>
        <taxon>Metazoa</taxon>
        <taxon>Spiralia</taxon>
        <taxon>Gnathifera</taxon>
        <taxon>Rotifera</taxon>
        <taxon>Eurotatoria</taxon>
        <taxon>Bdelloidea</taxon>
        <taxon>Philodinida</taxon>
        <taxon>Philodinidae</taxon>
        <taxon>Rotaria</taxon>
    </lineage>
</organism>
<dbReference type="InterPro" id="IPR032673">
    <property type="entry name" value="DNA_photolyase_2_CS"/>
</dbReference>
<dbReference type="EC" id="4.1.99.3" evidence="3"/>
<dbReference type="Gene3D" id="1.25.40.80">
    <property type="match status" value="1"/>
</dbReference>
<evidence type="ECO:0000256" key="5">
    <source>
        <dbReference type="ARBA" id="ARBA00022630"/>
    </source>
</evidence>
<sequence length="543" mass="64399">MSKRKETMSKVTKKREKKTNESDNNTSEKEDDIEEEEEEEEEQKNNLAQKISNTKTNTNLIDYFTIKPLQLAIDHIRKNICLNILDFNFNKNRIRPINNINIIPQDSQIILYWMSRDQRIQDNWAMLYAQRLALKQQLPLHIVFCLVPTFLVAPIRAYRFMLKGLHEIEKECQQLNIIFHLLIGQAENILPKFIENYKVGTIITDFSPLRISRQWLENVAKKITTIPIVQVDAHNVVPCWHASTKLEYGARTIRNKLHKHMNEFFTEYPPIIKHPYTSSNDYQIKPIDWQAVDDSLQVDRTIKEVSWAIPGYTGGINQLETFINERVMNFALRRNDPNKDVLSNLSPWFHYGQISPQRALLIIAKLRPKFKDACDSFIEEAFVRRELSDNYCFYQENYDTINGAWEWAKKTLNDHRNDKRTHIYSRDDLEYARTYDKLWNASQIQMIKEGKMHGFLRMYWAKKILEWTKTPEEALDIAIYLNDKYNLDGRDPNGYVGIMWSICGIHDQGWKERPVFGKIRYMNYEGCKRKFDVKQYENKYASL</sequence>
<keyword evidence="21" id="KW-1185">Reference proteome</keyword>
<feature type="domain" description="Photolyase/cryptochrome alpha/beta" evidence="17">
    <location>
        <begin position="108"/>
        <end position="239"/>
    </location>
</feature>
<evidence type="ECO:0000256" key="14">
    <source>
        <dbReference type="ARBA" id="ARBA00083107"/>
    </source>
</evidence>
<keyword evidence="8" id="KW-0238">DNA-binding</keyword>
<evidence type="ECO:0000313" key="20">
    <source>
        <dbReference type="Proteomes" id="UP000663854"/>
    </source>
</evidence>
<dbReference type="SUPFAM" id="SSF52425">
    <property type="entry name" value="Cryptochrome/photolyase, N-terminal domain"/>
    <property type="match status" value="1"/>
</dbReference>
<dbReference type="InterPro" id="IPR036155">
    <property type="entry name" value="Crypto/Photolyase_N_sf"/>
</dbReference>
<evidence type="ECO:0000256" key="8">
    <source>
        <dbReference type="ARBA" id="ARBA00023125"/>
    </source>
</evidence>
<dbReference type="EMBL" id="CAJNOH010000224">
    <property type="protein sequence ID" value="CAF0953501.1"/>
    <property type="molecule type" value="Genomic_DNA"/>
</dbReference>
<evidence type="ECO:0000313" key="21">
    <source>
        <dbReference type="Proteomes" id="UP000663870"/>
    </source>
</evidence>
<keyword evidence="16" id="KW-1133">Transmembrane helix</keyword>
<dbReference type="PROSITE" id="PS51645">
    <property type="entry name" value="PHR_CRY_ALPHA_BETA"/>
    <property type="match status" value="1"/>
</dbReference>
<evidence type="ECO:0000259" key="17">
    <source>
        <dbReference type="PROSITE" id="PS51645"/>
    </source>
</evidence>
<dbReference type="Gene3D" id="1.10.579.10">
    <property type="entry name" value="DNA Cyclobutane Dipyrimidine Photolyase, subunit A, domain 3"/>
    <property type="match status" value="1"/>
</dbReference>
<evidence type="ECO:0000256" key="4">
    <source>
        <dbReference type="ARBA" id="ARBA00014046"/>
    </source>
</evidence>
<dbReference type="AlphaFoldDB" id="A0A814DEI4"/>
<keyword evidence="10" id="KW-0456">Lyase</keyword>
<comment type="similarity">
    <text evidence="2">Belongs to the DNA photolyase class-2 family.</text>
</comment>
<feature type="region of interest" description="Disordered" evidence="15">
    <location>
        <begin position="1"/>
        <end position="50"/>
    </location>
</feature>
<keyword evidence="7" id="KW-0274">FAD</keyword>
<evidence type="ECO:0000256" key="13">
    <source>
        <dbReference type="ARBA" id="ARBA00059220"/>
    </source>
</evidence>
<dbReference type="PANTHER" id="PTHR10211:SF0">
    <property type="entry name" value="DEOXYRIBODIPYRIMIDINE PHOTO-LYASE"/>
    <property type="match status" value="1"/>
</dbReference>
<evidence type="ECO:0000256" key="15">
    <source>
        <dbReference type="SAM" id="MobiDB-lite"/>
    </source>
</evidence>
<name>A0A814DEI4_9BILA</name>
<dbReference type="Pfam" id="PF00875">
    <property type="entry name" value="DNA_photolyase"/>
    <property type="match status" value="1"/>
</dbReference>
<dbReference type="InterPro" id="IPR008148">
    <property type="entry name" value="DNA_photolyase_2"/>
</dbReference>
<keyword evidence="9" id="KW-0234">DNA repair</keyword>
<evidence type="ECO:0000256" key="3">
    <source>
        <dbReference type="ARBA" id="ARBA00013149"/>
    </source>
</evidence>
<evidence type="ECO:0000256" key="16">
    <source>
        <dbReference type="SAM" id="Phobius"/>
    </source>
</evidence>
<dbReference type="InterPro" id="IPR014729">
    <property type="entry name" value="Rossmann-like_a/b/a_fold"/>
</dbReference>
<keyword evidence="16" id="KW-0812">Transmembrane</keyword>
<dbReference type="Proteomes" id="UP000663870">
    <property type="component" value="Unassembled WGS sequence"/>
</dbReference>
<comment type="catalytic activity">
    <reaction evidence="12">
        <text>cyclobutadipyrimidine (in DNA) = 2 pyrimidine residues (in DNA).</text>
        <dbReference type="EC" id="4.1.99.3"/>
    </reaction>
</comment>
<dbReference type="InterPro" id="IPR052219">
    <property type="entry name" value="Photolyase_Class-2"/>
</dbReference>
<keyword evidence="16" id="KW-0472">Membrane</keyword>
<dbReference type="FunFam" id="1.25.40.80:FF:000004">
    <property type="entry name" value="Deoxyribodipyrimidine photolyase"/>
    <property type="match status" value="1"/>
</dbReference>
<keyword evidence="5" id="KW-0285">Flavoprotein</keyword>
<dbReference type="GO" id="GO:0003904">
    <property type="term" value="F:deoxyribodipyrimidine photo-lyase activity"/>
    <property type="evidence" value="ECO:0007669"/>
    <property type="project" value="UniProtKB-EC"/>
</dbReference>
<evidence type="ECO:0000256" key="10">
    <source>
        <dbReference type="ARBA" id="ARBA00023239"/>
    </source>
</evidence>
<dbReference type="PANTHER" id="PTHR10211">
    <property type="entry name" value="DEOXYRIBODIPYRIMIDINE PHOTOLYASE"/>
    <property type="match status" value="1"/>
</dbReference>
<evidence type="ECO:0000256" key="6">
    <source>
        <dbReference type="ARBA" id="ARBA00022763"/>
    </source>
</evidence>
<comment type="caution">
    <text evidence="18">The sequence shown here is derived from an EMBL/GenBank/DDBJ whole genome shotgun (WGS) entry which is preliminary data.</text>
</comment>
<dbReference type="GO" id="GO:0003677">
    <property type="term" value="F:DNA binding"/>
    <property type="evidence" value="ECO:0007669"/>
    <property type="project" value="UniProtKB-KW"/>
</dbReference>
<comment type="function">
    <text evidence="13">Involved in repair of UV radiation-induced DNA damage. Catalyzes the light-dependent monomerization (300-600 nm) of cyclobutyl pyrimidine dimers (in cis-syn configuration), which are formed between adjacent bases on the same DNA strand upon exposure to ultraviolet radiation.</text>
</comment>
<dbReference type="SUPFAM" id="SSF48173">
    <property type="entry name" value="Cryptochrome/photolyase FAD-binding domain"/>
    <property type="match status" value="1"/>
</dbReference>
<feature type="compositionally biased region" description="Acidic residues" evidence="15">
    <location>
        <begin position="29"/>
        <end position="42"/>
    </location>
</feature>
<dbReference type="PROSITE" id="PS01084">
    <property type="entry name" value="DNA_PHOTOLYASES_2_2"/>
    <property type="match status" value="1"/>
</dbReference>
<dbReference type="GO" id="GO:0009650">
    <property type="term" value="P:UV protection"/>
    <property type="evidence" value="ECO:0007669"/>
    <property type="project" value="UniProtKB-ARBA"/>
</dbReference>
<dbReference type="NCBIfam" id="TIGR00591">
    <property type="entry name" value="phr2"/>
    <property type="match status" value="1"/>
</dbReference>
<dbReference type="FunFam" id="1.10.579.10:FF:000002">
    <property type="entry name" value="Deoxyribodipyrimidine photolyase"/>
    <property type="match status" value="1"/>
</dbReference>
<dbReference type="EMBL" id="CAJNOL010000331">
    <property type="protein sequence ID" value="CAF1010486.1"/>
    <property type="molecule type" value="Genomic_DNA"/>
</dbReference>
<evidence type="ECO:0000256" key="11">
    <source>
        <dbReference type="ARBA" id="ARBA00031671"/>
    </source>
</evidence>
<protein>
    <recommendedName>
        <fullName evidence="4">Deoxyribodipyrimidine photo-lyase</fullName>
        <ecNumber evidence="3">4.1.99.3</ecNumber>
    </recommendedName>
    <alternativeName>
        <fullName evidence="11">DNA photolyase</fullName>
    </alternativeName>
    <alternativeName>
        <fullName evidence="14">Photoreactivating enzyme</fullName>
    </alternativeName>
</protein>
<evidence type="ECO:0000313" key="18">
    <source>
        <dbReference type="EMBL" id="CAF0953501.1"/>
    </source>
</evidence>
<dbReference type="Gene3D" id="3.40.50.620">
    <property type="entry name" value="HUPs"/>
    <property type="match status" value="1"/>
</dbReference>
<dbReference type="InterPro" id="IPR036134">
    <property type="entry name" value="Crypto/Photolyase_FAD-like_sf"/>
</dbReference>
<keyword evidence="6" id="KW-0227">DNA damage</keyword>
<evidence type="ECO:0000313" key="19">
    <source>
        <dbReference type="EMBL" id="CAF1010486.1"/>
    </source>
</evidence>
<evidence type="ECO:0000256" key="9">
    <source>
        <dbReference type="ARBA" id="ARBA00023204"/>
    </source>
</evidence>
<dbReference type="FunFam" id="3.40.50.620:FF:000110">
    <property type="entry name" value="Deoxyribodipyrimidine photolyase"/>
    <property type="match status" value="1"/>
</dbReference>